<dbReference type="PANTHER" id="PTHR36748:SF3">
    <property type="entry name" value="MENTAL RETARDATION GTPASE ACTIVATING PROTEIN"/>
    <property type="match status" value="1"/>
</dbReference>
<dbReference type="AlphaFoldDB" id="A0A6N2LFV7"/>
<organism evidence="2">
    <name type="scientific">Salix viminalis</name>
    <name type="common">Common osier</name>
    <name type="synonym">Basket willow</name>
    <dbReference type="NCBI Taxonomy" id="40686"/>
    <lineage>
        <taxon>Eukaryota</taxon>
        <taxon>Viridiplantae</taxon>
        <taxon>Streptophyta</taxon>
        <taxon>Embryophyta</taxon>
        <taxon>Tracheophyta</taxon>
        <taxon>Spermatophyta</taxon>
        <taxon>Magnoliopsida</taxon>
        <taxon>eudicotyledons</taxon>
        <taxon>Gunneridae</taxon>
        <taxon>Pentapetalae</taxon>
        <taxon>rosids</taxon>
        <taxon>fabids</taxon>
        <taxon>Malpighiales</taxon>
        <taxon>Salicaceae</taxon>
        <taxon>Saliceae</taxon>
        <taxon>Salix</taxon>
    </lineage>
</organism>
<evidence type="ECO:0000313" key="2">
    <source>
        <dbReference type="EMBL" id="VFU39714.1"/>
    </source>
</evidence>
<feature type="region of interest" description="Disordered" evidence="1">
    <location>
        <begin position="417"/>
        <end position="442"/>
    </location>
</feature>
<proteinExistence type="predicted"/>
<protein>
    <submittedName>
        <fullName evidence="2">Uncharacterized protein</fullName>
    </submittedName>
</protein>
<name>A0A6N2LFV7_SALVM</name>
<evidence type="ECO:0000256" key="1">
    <source>
        <dbReference type="SAM" id="MobiDB-lite"/>
    </source>
</evidence>
<gene>
    <name evidence="2" type="ORF">SVIM_LOCUS222299</name>
</gene>
<dbReference type="PANTHER" id="PTHR36748">
    <property type="entry name" value="MENTAL RETARDATION GTPASE ACTIVATING PROTEIN"/>
    <property type="match status" value="1"/>
</dbReference>
<sequence>MQTFWVSDGLHSVHTITLSDMDAAVTYDGDENQEKLIRITVIQAVLSAEKIQDLIPLGANGILILGQVLSCSCFLCILVHKNSKDIELVKNQLVLNLEYGLFSATENHFCCTASYLELEPLSCRYSGLAVLRPPWIVTAVMNMIQEVLFQVTKRSLEKQYDQVVAVYDSFMASTLEQSPYTISHRGDETEFNLREWAFKAQNSRENTRSRRFSGSNIRSFREDARSFRSNTTISSTASSPGYSLREEIDPSTYSFTTALKALQARSGYSNNRECLSPDGFALNSKWDEAEKYICNPLSGEVPMECLSAKTLSGRSFRSLTNRITMSAPLVFSNHSRQIHTRTTAIATHDDIANHFPIKENTLEGLVSTKTPPELSSSSFSPSPASTPSITERKRCEIQGGDSPNCNSKLKVEEQVQVKGTRGEEEATKREINKEEMQNKNDEQMWRCSISKQGGCLSWMRKRQREKSKPKKKNFFFSSLEDAKKES</sequence>
<feature type="compositionally biased region" description="Low complexity" evidence="1">
    <location>
        <begin position="371"/>
        <end position="388"/>
    </location>
</feature>
<accession>A0A6N2LFV7</accession>
<reference evidence="2" key="1">
    <citation type="submission" date="2019-03" db="EMBL/GenBank/DDBJ databases">
        <authorList>
            <person name="Mank J."/>
            <person name="Almeida P."/>
        </authorList>
    </citation>
    <scope>NUCLEOTIDE SEQUENCE</scope>
    <source>
        <strain evidence="2">78183</strain>
    </source>
</reference>
<dbReference type="EMBL" id="CAADRP010001530">
    <property type="protein sequence ID" value="VFU39714.1"/>
    <property type="molecule type" value="Genomic_DNA"/>
</dbReference>
<feature type="region of interest" description="Disordered" evidence="1">
    <location>
        <begin position="367"/>
        <end position="390"/>
    </location>
</feature>